<dbReference type="KEGG" id="teq:TEQUI_1585"/>
<dbReference type="InterPro" id="IPR050531">
    <property type="entry name" value="SdhE_FAD_assembly_factor"/>
</dbReference>
<dbReference type="InterPro" id="IPR005631">
    <property type="entry name" value="SDH"/>
</dbReference>
<organism evidence="6 7">
    <name type="scientific">Taylorella equigenitalis (strain MCE9)</name>
    <dbReference type="NCBI Taxonomy" id="937774"/>
    <lineage>
        <taxon>Bacteria</taxon>
        <taxon>Pseudomonadati</taxon>
        <taxon>Pseudomonadota</taxon>
        <taxon>Betaproteobacteria</taxon>
        <taxon>Burkholderiales</taxon>
        <taxon>Alcaligenaceae</taxon>
        <taxon>Taylorella</taxon>
    </lineage>
</organism>
<evidence type="ECO:0000313" key="7">
    <source>
        <dbReference type="Proteomes" id="UP000007472"/>
    </source>
</evidence>
<dbReference type="Gene3D" id="1.10.150.250">
    <property type="entry name" value="Flavinator of succinate dehydrogenase"/>
    <property type="match status" value="1"/>
</dbReference>
<keyword evidence="5" id="KW-0143">Chaperone</keyword>
<keyword evidence="4" id="KW-0963">Cytoplasm</keyword>
<dbReference type="EMBL" id="CP002456">
    <property type="protein sequence ID" value="ADU92497.1"/>
    <property type="molecule type" value="Genomic_DNA"/>
</dbReference>
<name>A0A654KJ52_TAYEM</name>
<comment type="similarity">
    <text evidence="2">Belongs to the SdhE FAD assembly factor family.</text>
</comment>
<reference evidence="6 7" key="1">
    <citation type="journal article" date="2011" name="J. Bacteriol.">
        <title>Genome sequence of Taylorella equigenitalis MCE9, the causative agent of contagious equine metritis.</title>
        <authorList>
            <person name="Hebert L."/>
            <person name="Moumen B."/>
            <person name="Duquesne F."/>
            <person name="Breuil M.F."/>
            <person name="Laugier C."/>
            <person name="Batto J.M."/>
            <person name="Renault P."/>
            <person name="Petry S."/>
        </authorList>
    </citation>
    <scope>NUCLEOTIDE SEQUENCE [LARGE SCALE GENOMIC DNA]</scope>
    <source>
        <strain evidence="6 7">MCE9</strain>
    </source>
</reference>
<dbReference type="AlphaFoldDB" id="A0A654KJ52"/>
<evidence type="ECO:0000256" key="1">
    <source>
        <dbReference type="ARBA" id="ARBA00004496"/>
    </source>
</evidence>
<evidence type="ECO:0000313" key="6">
    <source>
        <dbReference type="EMBL" id="ADU92497.1"/>
    </source>
</evidence>
<dbReference type="InterPro" id="IPR036714">
    <property type="entry name" value="SDH_sf"/>
</dbReference>
<dbReference type="GO" id="GO:0005737">
    <property type="term" value="C:cytoplasm"/>
    <property type="evidence" value="ECO:0007669"/>
    <property type="project" value="UniProtKB-SubCell"/>
</dbReference>
<evidence type="ECO:0000256" key="2">
    <source>
        <dbReference type="ARBA" id="ARBA00008571"/>
    </source>
</evidence>
<dbReference type="Proteomes" id="UP000007472">
    <property type="component" value="Chromosome"/>
</dbReference>
<dbReference type="SUPFAM" id="SSF109910">
    <property type="entry name" value="YgfY-like"/>
    <property type="match status" value="1"/>
</dbReference>
<gene>
    <name evidence="6" type="ordered locus">TEQUI_1585</name>
</gene>
<accession>A0A654KJ52</accession>
<comment type="subcellular location">
    <subcellularLocation>
        <location evidence="1">Cytoplasm</location>
    </subcellularLocation>
</comment>
<evidence type="ECO:0000256" key="5">
    <source>
        <dbReference type="ARBA" id="ARBA00023186"/>
    </source>
</evidence>
<dbReference type="PANTHER" id="PTHR39585">
    <property type="entry name" value="FAD ASSEMBLY FACTOR SDHE"/>
    <property type="match status" value="1"/>
</dbReference>
<dbReference type="GO" id="GO:0006105">
    <property type="term" value="P:succinate metabolic process"/>
    <property type="evidence" value="ECO:0007669"/>
    <property type="project" value="TreeGrafter"/>
</dbReference>
<protein>
    <recommendedName>
        <fullName evidence="3">FAD assembly factor SdhE</fullName>
    </recommendedName>
</protein>
<sequence>MATLSDSERDLLRWRSRRGLLENDLIITKFLDQYENSLTKDDVQSLMTLFELDDNTLLQVLLGSAELESPYNNPNILRLVKLMQS</sequence>
<proteinExistence type="inferred from homology"/>
<evidence type="ECO:0000256" key="4">
    <source>
        <dbReference type="ARBA" id="ARBA00022490"/>
    </source>
</evidence>
<evidence type="ECO:0000256" key="3">
    <source>
        <dbReference type="ARBA" id="ARBA00019418"/>
    </source>
</evidence>
<dbReference type="PANTHER" id="PTHR39585:SF1">
    <property type="entry name" value="FAD ASSEMBLY FACTOR SDHE"/>
    <property type="match status" value="1"/>
</dbReference>
<dbReference type="Pfam" id="PF03937">
    <property type="entry name" value="Sdh5"/>
    <property type="match status" value="1"/>
</dbReference>